<keyword evidence="2" id="KW-1185">Reference proteome</keyword>
<evidence type="ECO:0000313" key="1">
    <source>
        <dbReference type="EnsemblMetazoa" id="AMIN009051-PA"/>
    </source>
</evidence>
<protein>
    <submittedName>
        <fullName evidence="1">Uncharacterized protein</fullName>
    </submittedName>
</protein>
<dbReference type="VEuPathDB" id="VectorBase:AMIN009051"/>
<name>A0A182WFA4_9DIPT</name>
<evidence type="ECO:0000313" key="2">
    <source>
        <dbReference type="Proteomes" id="UP000075920"/>
    </source>
</evidence>
<proteinExistence type="predicted"/>
<dbReference type="AlphaFoldDB" id="A0A182WFA4"/>
<reference evidence="2" key="1">
    <citation type="submission" date="2013-03" db="EMBL/GenBank/DDBJ databases">
        <title>The Genome Sequence of Anopheles minimus MINIMUS1.</title>
        <authorList>
            <consortium name="The Broad Institute Genomics Platform"/>
            <person name="Neafsey D.E."/>
            <person name="Walton C."/>
            <person name="Walker B."/>
            <person name="Young S.K."/>
            <person name="Zeng Q."/>
            <person name="Gargeya S."/>
            <person name="Fitzgerald M."/>
            <person name="Haas B."/>
            <person name="Abouelleil A."/>
            <person name="Allen A.W."/>
            <person name="Alvarado L."/>
            <person name="Arachchi H.M."/>
            <person name="Berlin A.M."/>
            <person name="Chapman S.B."/>
            <person name="Gainer-Dewar J."/>
            <person name="Goldberg J."/>
            <person name="Griggs A."/>
            <person name="Gujja S."/>
            <person name="Hansen M."/>
            <person name="Howarth C."/>
            <person name="Imamovic A."/>
            <person name="Ireland A."/>
            <person name="Larimer J."/>
            <person name="McCowan C."/>
            <person name="Murphy C."/>
            <person name="Pearson M."/>
            <person name="Poon T.W."/>
            <person name="Priest M."/>
            <person name="Roberts A."/>
            <person name="Saif S."/>
            <person name="Shea T."/>
            <person name="Sisk P."/>
            <person name="Sykes S."/>
            <person name="Wortman J."/>
            <person name="Nusbaum C."/>
            <person name="Birren B."/>
        </authorList>
    </citation>
    <scope>NUCLEOTIDE SEQUENCE [LARGE SCALE GENOMIC DNA]</scope>
    <source>
        <strain evidence="2">MINIMUS1</strain>
    </source>
</reference>
<dbReference type="EnsemblMetazoa" id="AMIN009051-RA">
    <property type="protein sequence ID" value="AMIN009051-PA"/>
    <property type="gene ID" value="AMIN009051"/>
</dbReference>
<dbReference type="Proteomes" id="UP000075920">
    <property type="component" value="Unassembled WGS sequence"/>
</dbReference>
<organism evidence="1 2">
    <name type="scientific">Anopheles minimus</name>
    <dbReference type="NCBI Taxonomy" id="112268"/>
    <lineage>
        <taxon>Eukaryota</taxon>
        <taxon>Metazoa</taxon>
        <taxon>Ecdysozoa</taxon>
        <taxon>Arthropoda</taxon>
        <taxon>Hexapoda</taxon>
        <taxon>Insecta</taxon>
        <taxon>Pterygota</taxon>
        <taxon>Neoptera</taxon>
        <taxon>Endopterygota</taxon>
        <taxon>Diptera</taxon>
        <taxon>Nematocera</taxon>
        <taxon>Culicoidea</taxon>
        <taxon>Culicidae</taxon>
        <taxon>Anophelinae</taxon>
        <taxon>Anopheles</taxon>
    </lineage>
</organism>
<sequence>MGPPTESSPLVIIDVQSPAEEARNGIAQGNEDDIELVNFSSANSLESRINYVTKAEPSSTSLPRIGLYIKNETTRNRNRQILFATTIPRIGPTNLYMVYLNYIDIQSIRYTKIPTIWPQCNVFQQNELTVNLNPEGCPGLFSVPLRDNQACEMLGLPVGGKGREAFLAVLRHVGKVRYGSKEPAKQYYIMSVTEKVLHLLFATVPPCPRNGGLVLFPKIKSCLPADGDDGYLERFNYYVHTKRAAEETANKGESL</sequence>
<accession>A0A182WFA4</accession>
<reference evidence="1" key="2">
    <citation type="submission" date="2020-05" db="UniProtKB">
        <authorList>
            <consortium name="EnsemblMetazoa"/>
        </authorList>
    </citation>
    <scope>IDENTIFICATION</scope>
    <source>
        <strain evidence="1">MINIMUS1</strain>
    </source>
</reference>